<evidence type="ECO:0000313" key="4">
    <source>
        <dbReference type="Proteomes" id="UP000539642"/>
    </source>
</evidence>
<dbReference type="SMART" id="SM00749">
    <property type="entry name" value="BON"/>
    <property type="match status" value="1"/>
</dbReference>
<evidence type="ECO:0000259" key="2">
    <source>
        <dbReference type="PROSITE" id="PS50914"/>
    </source>
</evidence>
<keyword evidence="1" id="KW-0732">Signal</keyword>
<dbReference type="AlphaFoldDB" id="A0A840UXB2"/>
<dbReference type="PANTHER" id="PTHR34606:SF15">
    <property type="entry name" value="BON DOMAIN-CONTAINING PROTEIN"/>
    <property type="match status" value="1"/>
</dbReference>
<keyword evidence="4" id="KW-1185">Reference proteome</keyword>
<dbReference type="EMBL" id="JACHEO010000026">
    <property type="protein sequence ID" value="MBB5349456.1"/>
    <property type="molecule type" value="Genomic_DNA"/>
</dbReference>
<dbReference type="InterPro" id="IPR014004">
    <property type="entry name" value="Transpt-assoc_nodulatn_dom_bac"/>
</dbReference>
<dbReference type="Proteomes" id="UP000539642">
    <property type="component" value="Unassembled WGS sequence"/>
</dbReference>
<evidence type="ECO:0000313" key="3">
    <source>
        <dbReference type="EMBL" id="MBB5349456.1"/>
    </source>
</evidence>
<dbReference type="PROSITE" id="PS50914">
    <property type="entry name" value="BON"/>
    <property type="match status" value="1"/>
</dbReference>
<reference evidence="3 4" key="1">
    <citation type="submission" date="2020-08" db="EMBL/GenBank/DDBJ databases">
        <title>Genomic Encyclopedia of Type Strains, Phase IV (KMG-IV): sequencing the most valuable type-strain genomes for metagenomic binning, comparative biology and taxonomic classification.</title>
        <authorList>
            <person name="Goeker M."/>
        </authorList>
    </citation>
    <scope>NUCLEOTIDE SEQUENCE [LARGE SCALE GENOMIC DNA]</scope>
    <source>
        <strain evidence="3 4">DSM 28570</strain>
    </source>
</reference>
<comment type="caution">
    <text evidence="3">The sequence shown here is derived from an EMBL/GenBank/DDBJ whole genome shotgun (WGS) entry which is preliminary data.</text>
</comment>
<dbReference type="InterPro" id="IPR007055">
    <property type="entry name" value="BON_dom"/>
</dbReference>
<evidence type="ECO:0000256" key="1">
    <source>
        <dbReference type="SAM" id="SignalP"/>
    </source>
</evidence>
<organism evidence="3 4">
    <name type="scientific">Desulfoprunum benzoelyticum</name>
    <dbReference type="NCBI Taxonomy" id="1506996"/>
    <lineage>
        <taxon>Bacteria</taxon>
        <taxon>Pseudomonadati</taxon>
        <taxon>Thermodesulfobacteriota</taxon>
        <taxon>Desulfobulbia</taxon>
        <taxon>Desulfobulbales</taxon>
        <taxon>Desulfobulbaceae</taxon>
        <taxon>Desulfoprunum</taxon>
    </lineage>
</organism>
<gene>
    <name evidence="3" type="ORF">HNQ81_003210</name>
</gene>
<name>A0A840UXB2_9BACT</name>
<dbReference type="PROSITE" id="PS51257">
    <property type="entry name" value="PROKAR_LIPOPROTEIN"/>
    <property type="match status" value="1"/>
</dbReference>
<feature type="chain" id="PRO_5032495060" evidence="1">
    <location>
        <begin position="29"/>
        <end position="104"/>
    </location>
</feature>
<dbReference type="RefSeq" id="WP_183352249.1">
    <property type="nucleotide sequence ID" value="NZ_JACHEO010000026.1"/>
</dbReference>
<protein>
    <submittedName>
        <fullName evidence="3">Osmotically-inducible protein OsmY</fullName>
    </submittedName>
</protein>
<dbReference type="InterPro" id="IPR051686">
    <property type="entry name" value="Lipoprotein_DolP"/>
</dbReference>
<feature type="domain" description="BON" evidence="2">
    <location>
        <begin position="37"/>
        <end position="104"/>
    </location>
</feature>
<dbReference type="PANTHER" id="PTHR34606">
    <property type="entry name" value="BON DOMAIN-CONTAINING PROTEIN"/>
    <property type="match status" value="1"/>
</dbReference>
<sequence>MLHKSQQLVFALIVTLCSALLISCYTPAGRSAGEVVDDAGITTQVKTSLMANKALEGIAISVKTFSGEVTLTGAVDTPEQVRKASEIAASVRGVKKVNNLVTVK</sequence>
<dbReference type="Gene3D" id="3.30.1340.30">
    <property type="match status" value="1"/>
</dbReference>
<proteinExistence type="predicted"/>
<feature type="signal peptide" evidence="1">
    <location>
        <begin position="1"/>
        <end position="28"/>
    </location>
</feature>
<accession>A0A840UXB2</accession>
<dbReference type="Pfam" id="PF04972">
    <property type="entry name" value="BON"/>
    <property type="match status" value="1"/>
</dbReference>